<dbReference type="RefSeq" id="WP_203900013.1">
    <property type="nucleotide sequence ID" value="NZ_BOPF01000010.1"/>
</dbReference>
<keyword evidence="4" id="KW-0788">Thiol protease</keyword>
<organism evidence="8 9">
    <name type="scientific">Virgisporangium aliadipatigenens</name>
    <dbReference type="NCBI Taxonomy" id="741659"/>
    <lineage>
        <taxon>Bacteria</taxon>
        <taxon>Bacillati</taxon>
        <taxon>Actinomycetota</taxon>
        <taxon>Actinomycetes</taxon>
        <taxon>Micromonosporales</taxon>
        <taxon>Micromonosporaceae</taxon>
        <taxon>Virgisporangium</taxon>
    </lineage>
</organism>
<evidence type="ECO:0000256" key="3">
    <source>
        <dbReference type="ARBA" id="ARBA00022801"/>
    </source>
</evidence>
<feature type="compositionally biased region" description="Low complexity" evidence="5">
    <location>
        <begin position="33"/>
        <end position="52"/>
    </location>
</feature>
<proteinExistence type="inferred from homology"/>
<keyword evidence="9" id="KW-1185">Reference proteome</keyword>
<accession>A0A8J3YJK8</accession>
<dbReference type="GO" id="GO:0006508">
    <property type="term" value="P:proteolysis"/>
    <property type="evidence" value="ECO:0007669"/>
    <property type="project" value="UniProtKB-KW"/>
</dbReference>
<feature type="domain" description="NlpC/P60" evidence="7">
    <location>
        <begin position="180"/>
        <end position="345"/>
    </location>
</feature>
<evidence type="ECO:0000256" key="4">
    <source>
        <dbReference type="ARBA" id="ARBA00022807"/>
    </source>
</evidence>
<dbReference type="GO" id="GO:0008234">
    <property type="term" value="F:cysteine-type peptidase activity"/>
    <property type="evidence" value="ECO:0007669"/>
    <property type="project" value="UniProtKB-KW"/>
</dbReference>
<keyword evidence="3" id="KW-0378">Hydrolase</keyword>
<evidence type="ECO:0000313" key="8">
    <source>
        <dbReference type="EMBL" id="GIJ46504.1"/>
    </source>
</evidence>
<reference evidence="8" key="1">
    <citation type="submission" date="2021-01" db="EMBL/GenBank/DDBJ databases">
        <title>Whole genome shotgun sequence of Virgisporangium aliadipatigenens NBRC 105644.</title>
        <authorList>
            <person name="Komaki H."/>
            <person name="Tamura T."/>
        </authorList>
    </citation>
    <scope>NUCLEOTIDE SEQUENCE</scope>
    <source>
        <strain evidence="8">NBRC 105644</strain>
    </source>
</reference>
<evidence type="ECO:0000256" key="6">
    <source>
        <dbReference type="SAM" id="SignalP"/>
    </source>
</evidence>
<dbReference type="EMBL" id="BOPF01000010">
    <property type="protein sequence ID" value="GIJ46504.1"/>
    <property type="molecule type" value="Genomic_DNA"/>
</dbReference>
<dbReference type="AlphaFoldDB" id="A0A8J3YJK8"/>
<dbReference type="InterPro" id="IPR038765">
    <property type="entry name" value="Papain-like_cys_pep_sf"/>
</dbReference>
<keyword evidence="6" id="KW-0732">Signal</keyword>
<evidence type="ECO:0000313" key="9">
    <source>
        <dbReference type="Proteomes" id="UP000619260"/>
    </source>
</evidence>
<gene>
    <name evidence="8" type="ORF">Val02_33900</name>
</gene>
<sequence length="345" mass="37007">MNDRSPLLMAAAVLTLVAGGAVAFTMTRSDAQPPAAVGAGPDAPAGDAPVSADPSGLTYRRASGPDRTEAVRADGTRIAVMTDGARTVHLTGAQRTFAEPRFTKAKLTNDIYVRLAPQEWKAGAEKEQWFTDWFPKALADKSPDAIGIAMEYIDGAPAKKNAQGQQIGGDAEFGPLSDIDPDGRAENSDFYDYLGVGWNFSDKQEQPSQTHFRSLDCSGFLRMVYGYRMGYPVRGTNAGGPGLPRQAFAIAGVGPGVQLMQNTGKRATDMDRLMPGDMLFFNAGPVQGANIEHSGMYLGVDDRGHHRFISSRSQANGPTMGDLAGESILDGTGYWAIRWRTARRV</sequence>
<keyword evidence="2" id="KW-0645">Protease</keyword>
<evidence type="ECO:0000256" key="5">
    <source>
        <dbReference type="SAM" id="MobiDB-lite"/>
    </source>
</evidence>
<evidence type="ECO:0000256" key="1">
    <source>
        <dbReference type="ARBA" id="ARBA00007074"/>
    </source>
</evidence>
<feature type="signal peptide" evidence="6">
    <location>
        <begin position="1"/>
        <end position="23"/>
    </location>
</feature>
<feature type="region of interest" description="Disordered" evidence="5">
    <location>
        <begin position="32"/>
        <end position="52"/>
    </location>
</feature>
<dbReference type="Proteomes" id="UP000619260">
    <property type="component" value="Unassembled WGS sequence"/>
</dbReference>
<dbReference type="Gene3D" id="3.90.1720.10">
    <property type="entry name" value="endopeptidase domain like (from Nostoc punctiforme)"/>
    <property type="match status" value="1"/>
</dbReference>
<name>A0A8J3YJK8_9ACTN</name>
<dbReference type="PROSITE" id="PS51935">
    <property type="entry name" value="NLPC_P60"/>
    <property type="match status" value="1"/>
</dbReference>
<comment type="similarity">
    <text evidence="1">Belongs to the peptidase C40 family.</text>
</comment>
<feature type="chain" id="PRO_5035255143" description="NlpC/P60 domain-containing protein" evidence="6">
    <location>
        <begin position="24"/>
        <end position="345"/>
    </location>
</feature>
<dbReference type="SUPFAM" id="SSF54001">
    <property type="entry name" value="Cysteine proteinases"/>
    <property type="match status" value="1"/>
</dbReference>
<dbReference type="Pfam" id="PF00877">
    <property type="entry name" value="NLPC_P60"/>
    <property type="match status" value="1"/>
</dbReference>
<dbReference type="InterPro" id="IPR000064">
    <property type="entry name" value="NLP_P60_dom"/>
</dbReference>
<protein>
    <recommendedName>
        <fullName evidence="7">NlpC/P60 domain-containing protein</fullName>
    </recommendedName>
</protein>
<evidence type="ECO:0000256" key="2">
    <source>
        <dbReference type="ARBA" id="ARBA00022670"/>
    </source>
</evidence>
<comment type="caution">
    <text evidence="8">The sequence shown here is derived from an EMBL/GenBank/DDBJ whole genome shotgun (WGS) entry which is preliminary data.</text>
</comment>
<evidence type="ECO:0000259" key="7">
    <source>
        <dbReference type="PROSITE" id="PS51935"/>
    </source>
</evidence>